<evidence type="ECO:0000313" key="3">
    <source>
        <dbReference type="Proteomes" id="UP000183085"/>
    </source>
</evidence>
<feature type="transmembrane region" description="Helical" evidence="1">
    <location>
        <begin position="220"/>
        <end position="240"/>
    </location>
</feature>
<proteinExistence type="predicted"/>
<evidence type="ECO:0000256" key="1">
    <source>
        <dbReference type="SAM" id="Phobius"/>
    </source>
</evidence>
<reference evidence="2 3" key="1">
    <citation type="journal article" date="2016" name="Environ. Microbiol.">
        <title>Genomic resolution of a cold subsurface aquifer community provides metabolic insights for novel microbes adapted to high CO concentrations.</title>
        <authorList>
            <person name="Probst A.J."/>
            <person name="Castelle C.J."/>
            <person name="Singh A."/>
            <person name="Brown C.T."/>
            <person name="Anantharaman K."/>
            <person name="Sharon I."/>
            <person name="Hug L.A."/>
            <person name="Burstein D."/>
            <person name="Emerson J.B."/>
            <person name="Thomas B.C."/>
            <person name="Banfield J.F."/>
        </authorList>
    </citation>
    <scope>NUCLEOTIDE SEQUENCE [LARGE SCALE GENOMIC DNA]</scope>
    <source>
        <strain evidence="2">CG2_30_40_21</strain>
    </source>
</reference>
<keyword evidence="1" id="KW-0812">Transmembrane</keyword>
<feature type="transmembrane region" description="Helical" evidence="1">
    <location>
        <begin position="58"/>
        <end position="80"/>
    </location>
</feature>
<organism evidence="2 3">
    <name type="scientific">Candidatus Desantisbacteria bacterium CG2_30_40_21</name>
    <dbReference type="NCBI Taxonomy" id="1817895"/>
    <lineage>
        <taxon>Bacteria</taxon>
        <taxon>Candidatus Desantisiibacteriota</taxon>
    </lineage>
</organism>
<keyword evidence="1" id="KW-0472">Membrane</keyword>
<sequence length="285" mass="32852">MIESYASYIFNSYYDGPSFWAGLAPFAVGICLAISLEELVHSLICFLSNQDKLAMMRLFVSILILLLLSAFCVGVGLTFYSDVYLHQITPENSHKILKNLFLVLYVGAFWFVVYILMILWNKEQRHDIGSGGLRGLICGILLIFILKYLGMKHYDNTLLVILISGIGFLWGALGKREFLLQKWVLFLYPIEQGVLISLVFSIFVIWLFRTLYGINFENARAISCMGLWLSAISVAFTSLYISRLIRTEPFETSPYKKKRYFRIGILIFFFFWIGQMYSLMTVNVE</sequence>
<dbReference type="AlphaFoldDB" id="A0A1J5E4E6"/>
<feature type="transmembrane region" description="Helical" evidence="1">
    <location>
        <begin position="260"/>
        <end position="280"/>
    </location>
</feature>
<gene>
    <name evidence="2" type="ORF">AUJ95_06285</name>
</gene>
<feature type="transmembrane region" description="Helical" evidence="1">
    <location>
        <begin position="185"/>
        <end position="208"/>
    </location>
</feature>
<evidence type="ECO:0000313" key="2">
    <source>
        <dbReference type="EMBL" id="OIP38815.1"/>
    </source>
</evidence>
<feature type="transmembrane region" description="Helical" evidence="1">
    <location>
        <begin position="100"/>
        <end position="120"/>
    </location>
</feature>
<comment type="caution">
    <text evidence="2">The sequence shown here is derived from an EMBL/GenBank/DDBJ whole genome shotgun (WGS) entry which is preliminary data.</text>
</comment>
<protein>
    <submittedName>
        <fullName evidence="2">Uncharacterized protein</fullName>
    </submittedName>
</protein>
<dbReference type="EMBL" id="MNYI01000170">
    <property type="protein sequence ID" value="OIP38815.1"/>
    <property type="molecule type" value="Genomic_DNA"/>
</dbReference>
<dbReference type="Proteomes" id="UP000183085">
    <property type="component" value="Unassembled WGS sequence"/>
</dbReference>
<keyword evidence="1" id="KW-1133">Transmembrane helix</keyword>
<name>A0A1J5E4E6_9BACT</name>
<accession>A0A1J5E4E6</accession>
<feature type="transmembrane region" description="Helical" evidence="1">
    <location>
        <begin position="20"/>
        <end position="46"/>
    </location>
</feature>
<feature type="transmembrane region" description="Helical" evidence="1">
    <location>
        <begin position="156"/>
        <end position="173"/>
    </location>
</feature>
<feature type="transmembrane region" description="Helical" evidence="1">
    <location>
        <begin position="132"/>
        <end position="150"/>
    </location>
</feature>